<dbReference type="Proteomes" id="UP000663879">
    <property type="component" value="Unassembled WGS sequence"/>
</dbReference>
<dbReference type="SMART" id="SM00327">
    <property type="entry name" value="VWA"/>
    <property type="match status" value="1"/>
</dbReference>
<evidence type="ECO:0000313" key="3">
    <source>
        <dbReference type="Proteomes" id="UP000663879"/>
    </source>
</evidence>
<dbReference type="PRINTS" id="PR00453">
    <property type="entry name" value="VWFADOMAIN"/>
</dbReference>
<feature type="domain" description="VWFA" evidence="1">
    <location>
        <begin position="221"/>
        <end position="396"/>
    </location>
</feature>
<dbReference type="InterPro" id="IPR002035">
    <property type="entry name" value="VWF_A"/>
</dbReference>
<dbReference type="SUPFAM" id="SSF53955">
    <property type="entry name" value="Lysozyme-like"/>
    <property type="match status" value="1"/>
</dbReference>
<dbReference type="Gene3D" id="1.10.530.10">
    <property type="match status" value="1"/>
</dbReference>
<proteinExistence type="predicted"/>
<accession>A0A814DWK9</accession>
<dbReference type="CDD" id="cd01450">
    <property type="entry name" value="vWFA_subfamily_ECM"/>
    <property type="match status" value="1"/>
</dbReference>
<evidence type="ECO:0000313" key="2">
    <source>
        <dbReference type="EMBL" id="CAF0961359.1"/>
    </source>
</evidence>
<reference evidence="2" key="1">
    <citation type="submission" date="2021-02" db="EMBL/GenBank/DDBJ databases">
        <authorList>
            <person name="Nowell W R."/>
        </authorList>
    </citation>
    <scope>NUCLEOTIDE SEQUENCE</scope>
    <source>
        <strain evidence="2">Ploen Becks lab</strain>
    </source>
</reference>
<dbReference type="AlphaFoldDB" id="A0A814DWK9"/>
<dbReference type="EMBL" id="CAJNOC010002983">
    <property type="protein sequence ID" value="CAF0961359.1"/>
    <property type="molecule type" value="Genomic_DNA"/>
</dbReference>
<name>A0A814DWK9_9BILA</name>
<organism evidence="2 3">
    <name type="scientific">Brachionus calyciflorus</name>
    <dbReference type="NCBI Taxonomy" id="104777"/>
    <lineage>
        <taxon>Eukaryota</taxon>
        <taxon>Metazoa</taxon>
        <taxon>Spiralia</taxon>
        <taxon>Gnathifera</taxon>
        <taxon>Rotifera</taxon>
        <taxon>Eurotatoria</taxon>
        <taxon>Monogononta</taxon>
        <taxon>Pseudotrocha</taxon>
        <taxon>Ploima</taxon>
        <taxon>Brachionidae</taxon>
        <taxon>Brachionus</taxon>
    </lineage>
</organism>
<gene>
    <name evidence="2" type="ORF">OXX778_LOCUS14465</name>
</gene>
<dbReference type="PROSITE" id="PS50234">
    <property type="entry name" value="VWFA"/>
    <property type="match status" value="1"/>
</dbReference>
<dbReference type="InterPro" id="IPR036465">
    <property type="entry name" value="vWFA_dom_sf"/>
</dbReference>
<comment type="caution">
    <text evidence="2">The sequence shown here is derived from an EMBL/GenBank/DDBJ whole genome shotgun (WGS) entry which is preliminary data.</text>
</comment>
<sequence>MVEVIPQTGSNDCGLFAKAYANTVLYHFIAKSIQVSKIDNAYKISAYLSQIADETNNFEQLESLKIESDFDSTIGNSKLGDGSLYKGRGGIYLKGKNNYELAEERSFNEIIDGTYLNFSLLTNSLTIDQKSFLKRLEINDLILNYLNFRPLKKSRGLSCMLDGVQGFSVPICLAQQKSSYCGCEGEFEKKQTCNYGQLKNGKCLNPNFIRCCVENYSTNMDLVIIMDNSGSIGSYDFQKEKSFSKALIQNLDIGFNKSRIGIIHFSNKATVVTSFIQTTNTSDLLKKVDNIVYAGGGTNTADALILANNTILQENNGMRPIEEGIPKIVFVITDGVSNSRIETLAAAQAIKKRGYSIITAGVGNIDEEECKLMSSTPFDFEYVNNFNDLNDILFNIASKSVLQPAPVIALTSIKSTISKNQYKYFKYPLGNLTQFTIQLDQLSGNSALFYSFVNPNPKDDSDLISDSSSRRRRQTQTQAKYYNVNKLTNESYDTLYVSIKGYDTINSFEMIVHETIIQTQTQSIQTNDEKRISISFLLVLFLTLFTCLF</sequence>
<dbReference type="SUPFAM" id="SSF53300">
    <property type="entry name" value="vWA-like"/>
    <property type="match status" value="1"/>
</dbReference>
<keyword evidence="3" id="KW-1185">Reference proteome</keyword>
<dbReference type="Pfam" id="PF00092">
    <property type="entry name" value="VWA"/>
    <property type="match status" value="1"/>
</dbReference>
<dbReference type="PANTHER" id="PTHR24020:SF20">
    <property type="entry name" value="PH DOMAIN-CONTAINING PROTEIN"/>
    <property type="match status" value="1"/>
</dbReference>
<evidence type="ECO:0000259" key="1">
    <source>
        <dbReference type="PROSITE" id="PS50234"/>
    </source>
</evidence>
<dbReference type="Gene3D" id="3.40.50.410">
    <property type="entry name" value="von Willebrand factor, type A domain"/>
    <property type="match status" value="1"/>
</dbReference>
<dbReference type="InterPro" id="IPR023346">
    <property type="entry name" value="Lysozyme-like_dom_sf"/>
</dbReference>
<dbReference type="InterPro" id="IPR050525">
    <property type="entry name" value="ECM_Assembly_Org"/>
</dbReference>
<dbReference type="PANTHER" id="PTHR24020">
    <property type="entry name" value="COLLAGEN ALPHA"/>
    <property type="match status" value="1"/>
</dbReference>
<dbReference type="OrthoDB" id="10256829at2759"/>
<protein>
    <recommendedName>
        <fullName evidence="1">VWFA domain-containing protein</fullName>
    </recommendedName>
</protein>